<accession>F0F1M9</accession>
<sequence length="43" mass="4982">MGGGRLFHQHKDTLFYKVQAAFRLTPKQPALFMPPPFFSRAVF</sequence>
<organism evidence="1 2">
    <name type="scientific">Kingella denitrificans ATCC 33394</name>
    <dbReference type="NCBI Taxonomy" id="888741"/>
    <lineage>
        <taxon>Bacteria</taxon>
        <taxon>Pseudomonadati</taxon>
        <taxon>Pseudomonadota</taxon>
        <taxon>Betaproteobacteria</taxon>
        <taxon>Neisseriales</taxon>
        <taxon>Neisseriaceae</taxon>
        <taxon>Kingella</taxon>
    </lineage>
</organism>
<name>F0F1M9_9NEIS</name>
<keyword evidence="2" id="KW-1185">Reference proteome</keyword>
<comment type="caution">
    <text evidence="1">The sequence shown here is derived from an EMBL/GenBank/DDBJ whole genome shotgun (WGS) entry which is preliminary data.</text>
</comment>
<dbReference type="AlphaFoldDB" id="F0F1M9"/>
<evidence type="ECO:0000313" key="1">
    <source>
        <dbReference type="EMBL" id="EGC16644.1"/>
    </source>
</evidence>
<protein>
    <submittedName>
        <fullName evidence="1">Uncharacterized protein</fullName>
    </submittedName>
</protein>
<dbReference type="HOGENOM" id="CLU_3234762_0_0_4"/>
<evidence type="ECO:0000313" key="2">
    <source>
        <dbReference type="Proteomes" id="UP000004088"/>
    </source>
</evidence>
<dbReference type="Proteomes" id="UP000004088">
    <property type="component" value="Unassembled WGS sequence"/>
</dbReference>
<gene>
    <name evidence="1" type="ORF">HMPREF9098_2014</name>
</gene>
<proteinExistence type="predicted"/>
<dbReference type="EMBL" id="AEWV01000040">
    <property type="protein sequence ID" value="EGC16644.1"/>
    <property type="molecule type" value="Genomic_DNA"/>
</dbReference>
<reference evidence="1 2" key="1">
    <citation type="submission" date="2011-01" db="EMBL/GenBank/DDBJ databases">
        <authorList>
            <person name="Muzny D."/>
            <person name="Qin X."/>
            <person name="Deng J."/>
            <person name="Jiang H."/>
            <person name="Liu Y."/>
            <person name="Qu J."/>
            <person name="Song X.-Z."/>
            <person name="Zhang L."/>
            <person name="Thornton R."/>
            <person name="Coyle M."/>
            <person name="Francisco L."/>
            <person name="Jackson L."/>
            <person name="Javaid M."/>
            <person name="Korchina V."/>
            <person name="Kovar C."/>
            <person name="Mata R."/>
            <person name="Mathew T."/>
            <person name="Ngo R."/>
            <person name="Nguyen L."/>
            <person name="Nguyen N."/>
            <person name="Okwuonu G."/>
            <person name="Ongeri F."/>
            <person name="Pham C."/>
            <person name="Simmons D."/>
            <person name="Wilczek-Boney K."/>
            <person name="Hale W."/>
            <person name="Jakkamsetti A."/>
            <person name="Pham P."/>
            <person name="Ruth R."/>
            <person name="San Lucas F."/>
            <person name="Warren J."/>
            <person name="Zhang J."/>
            <person name="Zhao Z."/>
            <person name="Zhou C."/>
            <person name="Zhu D."/>
            <person name="Lee S."/>
            <person name="Bess C."/>
            <person name="Blankenburg K."/>
            <person name="Forbes L."/>
            <person name="Fu Q."/>
            <person name="Gubbala S."/>
            <person name="Hirani K."/>
            <person name="Jayaseelan J.C."/>
            <person name="Lara F."/>
            <person name="Munidasa M."/>
            <person name="Palculict T."/>
            <person name="Patil S."/>
            <person name="Pu L.-L."/>
            <person name="Saada N."/>
            <person name="Tang L."/>
            <person name="Weissenberger G."/>
            <person name="Zhu Y."/>
            <person name="Hemphill L."/>
            <person name="Shang Y."/>
            <person name="Youmans B."/>
            <person name="Ayvaz T."/>
            <person name="Ross M."/>
            <person name="Santibanez J."/>
            <person name="Aqrawi P."/>
            <person name="Gross S."/>
            <person name="Joshi V."/>
            <person name="Fowler G."/>
            <person name="Nazareth L."/>
            <person name="Reid J."/>
            <person name="Worley K."/>
            <person name="Petrosino J."/>
            <person name="Highlander S."/>
            <person name="Gibbs R."/>
        </authorList>
    </citation>
    <scope>NUCLEOTIDE SEQUENCE [LARGE SCALE GENOMIC DNA]</scope>
    <source>
        <strain evidence="1 2">ATCC 33394</strain>
    </source>
</reference>